<dbReference type="InterPro" id="IPR001867">
    <property type="entry name" value="OmpR/PhoB-type_DNA-bd"/>
</dbReference>
<feature type="domain" description="OmpR/PhoB-type" evidence="6">
    <location>
        <begin position="1"/>
        <end position="92"/>
    </location>
</feature>
<dbReference type="GO" id="GO:0006355">
    <property type="term" value="P:regulation of DNA-templated transcription"/>
    <property type="evidence" value="ECO:0007669"/>
    <property type="project" value="InterPro"/>
</dbReference>
<dbReference type="SUPFAM" id="SSF48452">
    <property type="entry name" value="TPR-like"/>
    <property type="match status" value="2"/>
</dbReference>
<evidence type="ECO:0000256" key="5">
    <source>
        <dbReference type="PROSITE-ProRule" id="PRU01091"/>
    </source>
</evidence>
<evidence type="ECO:0000313" key="7">
    <source>
        <dbReference type="EMBL" id="GIJ58216.1"/>
    </source>
</evidence>
<dbReference type="Proteomes" id="UP000612585">
    <property type="component" value="Unassembled WGS sequence"/>
</dbReference>
<keyword evidence="3 5" id="KW-0238">DNA-binding</keyword>
<dbReference type="GO" id="GO:0003677">
    <property type="term" value="F:DNA binding"/>
    <property type="evidence" value="ECO:0007669"/>
    <property type="project" value="UniProtKB-UniRule"/>
</dbReference>
<evidence type="ECO:0000256" key="1">
    <source>
        <dbReference type="ARBA" id="ARBA00005820"/>
    </source>
</evidence>
<dbReference type="InterPro" id="IPR051677">
    <property type="entry name" value="AfsR-DnrI-RedD_regulator"/>
</dbReference>
<evidence type="ECO:0000256" key="3">
    <source>
        <dbReference type="ARBA" id="ARBA00023125"/>
    </source>
</evidence>
<accession>A0A8J3Z6A4</accession>
<dbReference type="PRINTS" id="PR00364">
    <property type="entry name" value="DISEASERSIST"/>
</dbReference>
<dbReference type="SUPFAM" id="SSF52540">
    <property type="entry name" value="P-loop containing nucleoside triphosphate hydrolases"/>
    <property type="match status" value="1"/>
</dbReference>
<keyword evidence="8" id="KW-1185">Reference proteome</keyword>
<dbReference type="Pfam" id="PF03704">
    <property type="entry name" value="BTAD"/>
    <property type="match status" value="1"/>
</dbReference>
<dbReference type="Gene3D" id="1.10.10.10">
    <property type="entry name" value="Winged helix-like DNA-binding domain superfamily/Winged helix DNA-binding domain"/>
    <property type="match status" value="1"/>
</dbReference>
<name>A0A8J3Z6A4_9ACTN</name>
<comment type="similarity">
    <text evidence="1">Belongs to the AfsR/DnrI/RedD regulatory family.</text>
</comment>
<dbReference type="Gene3D" id="3.40.50.300">
    <property type="entry name" value="P-loop containing nucleotide triphosphate hydrolases"/>
    <property type="match status" value="1"/>
</dbReference>
<dbReference type="SMART" id="SM00028">
    <property type="entry name" value="TPR"/>
    <property type="match status" value="5"/>
</dbReference>
<comment type="caution">
    <text evidence="7">The sequence shown here is derived from an EMBL/GenBank/DDBJ whole genome shotgun (WGS) entry which is preliminary data.</text>
</comment>
<organism evidence="7 8">
    <name type="scientific">Virgisporangium aurantiacum</name>
    <dbReference type="NCBI Taxonomy" id="175570"/>
    <lineage>
        <taxon>Bacteria</taxon>
        <taxon>Bacillati</taxon>
        <taxon>Actinomycetota</taxon>
        <taxon>Actinomycetes</taxon>
        <taxon>Micromonosporales</taxon>
        <taxon>Micromonosporaceae</taxon>
        <taxon>Virgisporangium</taxon>
    </lineage>
</organism>
<dbReference type="EMBL" id="BOPG01000034">
    <property type="protein sequence ID" value="GIJ58216.1"/>
    <property type="molecule type" value="Genomic_DNA"/>
</dbReference>
<sequence>MERVQVRLLGPLDVTRAGQVVEIPGLRRKAVLAVLALHPGDVVRADQLIDLVWAGSPPATAANTLQSHVSYLRRVLGHAAIVARPPGYLLSLGTDVQVADGLIGAAKRVGDRAAARSDLEAALALWRGPALTDTVGVPWLEWQAERLTELHLDATLALAEIRLETADHDGLAAELEQLARQHRWNERLHRCLMLALYRVGRQREALAAYQRLRRSLDEDLGIAPSPPLQDLEVAILRQDPVLGARPPVKGTAVVPAQLPAGTNAFSRRRAELAYLDSLVGDGAAHGVPIAVISGMAGVGKTALAVHWGHRVADRFPDGQLYANLRGFHPTGPALDPSDALRGFLDACGVARERIPAGLDAQAALFRSVVNGKRMLVVLDNARDVDQVRPLLPGSPSSAVVITSRNRLAELVIAEGARPLALDLPSRDDARELLVRRLGADRFAAEPEATAELIARCARLPLALAVAAASCAIHPELSVAAVAAQLGGAAGVLSAPSGADGGADVRAVFSWSYRTLGRAAARLFRLAGLHPGTDISAAAAAGLAGLPAAETGRLLAELARAHLLTEPEPGRYAFHDLLRAYAAELALQEESGPDRAAAELRLVDHYLHSAIAAATRLDPRGETIDVPPPAVGCAPVDLPDHDRATAWFVAERSALLATIALAAGRGLDGHTWRLARAMQGFLDRWTYWEDQAANQRLAIDAAGRERLPAVEANAQCSLATAYAQLRRFDAAQQHLERAFDRYGQLPDDEGQAKVQYQLGWLANQQGDADRALRHARLAVHLYRRAGNEVGAARALNSLGWDHALRGDHLRARSRCEQALAQLRRLGDRRFEAAASDSLGFIHHHLGDHRSAIDRYEQAARMYREIGDRFYEADTLHHLGDARLADGDRAAAAAAWRAALAAFPDPTHPDAQAVARKLADR</sequence>
<keyword evidence="2" id="KW-0805">Transcription regulation</keyword>
<dbReference type="InterPro" id="IPR027417">
    <property type="entry name" value="P-loop_NTPase"/>
</dbReference>
<reference evidence="7" key="1">
    <citation type="submission" date="2021-01" db="EMBL/GenBank/DDBJ databases">
        <title>Whole genome shotgun sequence of Virgisporangium aurantiacum NBRC 16421.</title>
        <authorList>
            <person name="Komaki H."/>
            <person name="Tamura T."/>
        </authorList>
    </citation>
    <scope>NUCLEOTIDE SEQUENCE</scope>
    <source>
        <strain evidence="7">NBRC 16421</strain>
    </source>
</reference>
<dbReference type="AlphaFoldDB" id="A0A8J3Z6A4"/>
<evidence type="ECO:0000256" key="4">
    <source>
        <dbReference type="ARBA" id="ARBA00023163"/>
    </source>
</evidence>
<dbReference type="CDD" id="cd15831">
    <property type="entry name" value="BTAD"/>
    <property type="match status" value="1"/>
</dbReference>
<evidence type="ECO:0000313" key="8">
    <source>
        <dbReference type="Proteomes" id="UP000612585"/>
    </source>
</evidence>
<dbReference type="InterPro" id="IPR036388">
    <property type="entry name" value="WH-like_DNA-bd_sf"/>
</dbReference>
<proteinExistence type="inferred from homology"/>
<gene>
    <name evidence="7" type="ORF">Vau01_057320</name>
</gene>
<dbReference type="PROSITE" id="PS51755">
    <property type="entry name" value="OMPR_PHOB"/>
    <property type="match status" value="1"/>
</dbReference>
<dbReference type="InterPro" id="IPR016032">
    <property type="entry name" value="Sig_transdc_resp-reg_C-effctor"/>
</dbReference>
<dbReference type="InterPro" id="IPR011990">
    <property type="entry name" value="TPR-like_helical_dom_sf"/>
</dbReference>
<dbReference type="GO" id="GO:0000160">
    <property type="term" value="P:phosphorelay signal transduction system"/>
    <property type="evidence" value="ECO:0007669"/>
    <property type="project" value="InterPro"/>
</dbReference>
<dbReference type="SMART" id="SM01043">
    <property type="entry name" value="BTAD"/>
    <property type="match status" value="1"/>
</dbReference>
<dbReference type="InterPro" id="IPR019734">
    <property type="entry name" value="TPR_rpt"/>
</dbReference>
<dbReference type="Pfam" id="PF13424">
    <property type="entry name" value="TPR_12"/>
    <property type="match status" value="2"/>
</dbReference>
<dbReference type="Gene3D" id="1.25.40.10">
    <property type="entry name" value="Tetratricopeptide repeat domain"/>
    <property type="match status" value="2"/>
</dbReference>
<dbReference type="SUPFAM" id="SSF46894">
    <property type="entry name" value="C-terminal effector domain of the bipartite response regulators"/>
    <property type="match status" value="1"/>
</dbReference>
<dbReference type="PANTHER" id="PTHR35807">
    <property type="entry name" value="TRANSCRIPTIONAL REGULATOR REDD-RELATED"/>
    <property type="match status" value="1"/>
</dbReference>
<dbReference type="Pfam" id="PF00486">
    <property type="entry name" value="Trans_reg_C"/>
    <property type="match status" value="1"/>
</dbReference>
<keyword evidence="4" id="KW-0804">Transcription</keyword>
<feature type="DNA-binding region" description="OmpR/PhoB-type" evidence="5">
    <location>
        <begin position="1"/>
        <end position="92"/>
    </location>
</feature>
<dbReference type="PANTHER" id="PTHR35807:SF1">
    <property type="entry name" value="TRANSCRIPTIONAL REGULATOR REDD"/>
    <property type="match status" value="1"/>
</dbReference>
<evidence type="ECO:0000256" key="2">
    <source>
        <dbReference type="ARBA" id="ARBA00023015"/>
    </source>
</evidence>
<protein>
    <submittedName>
        <fullName evidence="7">SARP family transcriptional regulator</fullName>
    </submittedName>
</protein>
<dbReference type="InterPro" id="IPR005158">
    <property type="entry name" value="BTAD"/>
</dbReference>
<evidence type="ECO:0000259" key="6">
    <source>
        <dbReference type="PROSITE" id="PS51755"/>
    </source>
</evidence>
<dbReference type="SMART" id="SM00862">
    <property type="entry name" value="Trans_reg_C"/>
    <property type="match status" value="1"/>
</dbReference>